<evidence type="ECO:0008006" key="4">
    <source>
        <dbReference type="Google" id="ProtNLM"/>
    </source>
</evidence>
<sequence>MEHDKLKAELERNSDARARFLIDSEIIDKEEQKSFREKVKFSIGTLGALVLLYVIARMYFYPATERDLVKYPQRLLQDEYDRNIEPNLPNMPQYLKNSHFGWLKGKSRDEDRDRTEINFENFRPDENFKMNEKIKEVIVDYNGYTVKEDIEGLLNLVVQDDEKVSLEIDYRLSSKNSKKLIKDMSFKQKKDGDAYIIEINVPRKDELDVSGCIIDPEHDYGKLRKYYKRKGHDCETILVDMTLKLIKVEKLTKIISNSRISILRLESLESGEIRSVKNILLVDCKFEKLRVRSQYGLIYGNLEIEKDLEVLAEFGDINISRLKFSKHAKVSIKRLSQLPGDVTVGLEHFKGSFLIDTKLGEVSLLGDNFRVTKNIEKGGIVRERIVEGTIAKGKEDQLLNVKSNHGDVVLVLLDWDEKL</sequence>
<organism evidence="2 3">
    <name type="scientific">Clydaea vesicula</name>
    <dbReference type="NCBI Taxonomy" id="447962"/>
    <lineage>
        <taxon>Eukaryota</taxon>
        <taxon>Fungi</taxon>
        <taxon>Fungi incertae sedis</taxon>
        <taxon>Chytridiomycota</taxon>
        <taxon>Chytridiomycota incertae sedis</taxon>
        <taxon>Chytridiomycetes</taxon>
        <taxon>Lobulomycetales</taxon>
        <taxon>Lobulomycetaceae</taxon>
        <taxon>Clydaea</taxon>
    </lineage>
</organism>
<dbReference type="EMBL" id="JADGJW010000025">
    <property type="protein sequence ID" value="KAJ3226953.1"/>
    <property type="molecule type" value="Genomic_DNA"/>
</dbReference>
<evidence type="ECO:0000256" key="1">
    <source>
        <dbReference type="SAM" id="Phobius"/>
    </source>
</evidence>
<keyword evidence="1" id="KW-0472">Membrane</keyword>
<comment type="caution">
    <text evidence="2">The sequence shown here is derived from an EMBL/GenBank/DDBJ whole genome shotgun (WGS) entry which is preliminary data.</text>
</comment>
<evidence type="ECO:0000313" key="2">
    <source>
        <dbReference type="EMBL" id="KAJ3226953.1"/>
    </source>
</evidence>
<evidence type="ECO:0000313" key="3">
    <source>
        <dbReference type="Proteomes" id="UP001211065"/>
    </source>
</evidence>
<name>A0AAD5XYQ9_9FUNG</name>
<protein>
    <recommendedName>
        <fullName evidence="4">Adhesin domain-containing protein</fullName>
    </recommendedName>
</protein>
<accession>A0AAD5XYQ9</accession>
<gene>
    <name evidence="2" type="ORF">HK099_003745</name>
</gene>
<keyword evidence="3" id="KW-1185">Reference proteome</keyword>
<feature type="transmembrane region" description="Helical" evidence="1">
    <location>
        <begin position="41"/>
        <end position="60"/>
    </location>
</feature>
<reference evidence="2" key="1">
    <citation type="submission" date="2020-05" db="EMBL/GenBank/DDBJ databases">
        <title>Phylogenomic resolution of chytrid fungi.</title>
        <authorList>
            <person name="Stajich J.E."/>
            <person name="Amses K."/>
            <person name="Simmons R."/>
            <person name="Seto K."/>
            <person name="Myers J."/>
            <person name="Bonds A."/>
            <person name="Quandt C.A."/>
            <person name="Barry K."/>
            <person name="Liu P."/>
            <person name="Grigoriev I."/>
            <person name="Longcore J.E."/>
            <person name="James T.Y."/>
        </authorList>
    </citation>
    <scope>NUCLEOTIDE SEQUENCE</scope>
    <source>
        <strain evidence="2">JEL0476</strain>
    </source>
</reference>
<keyword evidence="1" id="KW-0812">Transmembrane</keyword>
<proteinExistence type="predicted"/>
<dbReference type="AlphaFoldDB" id="A0AAD5XYQ9"/>
<dbReference type="Proteomes" id="UP001211065">
    <property type="component" value="Unassembled WGS sequence"/>
</dbReference>
<keyword evidence="1" id="KW-1133">Transmembrane helix</keyword>